<reference evidence="2" key="1">
    <citation type="journal article" date="2005" name="Curr. Biol.">
        <title>Exposure to host resistance mechanisms drives evolution of bacterial virulence in plants.</title>
        <authorList>
            <person name="Pitman A.R."/>
            <person name="Jackson R.W."/>
            <person name="Mansfield J.W."/>
            <person name="Kaitell V."/>
            <person name="Thwaites R."/>
            <person name="Arnold D.L."/>
        </authorList>
    </citation>
    <scope>NUCLEOTIDE SEQUENCE</scope>
    <source>
        <strain evidence="2">1302A</strain>
    </source>
</reference>
<accession>Q4LBL0</accession>
<feature type="region of interest" description="Disordered" evidence="1">
    <location>
        <begin position="25"/>
        <end position="54"/>
    </location>
</feature>
<protein>
    <submittedName>
        <fullName evidence="2">Uncharacterized protein pph47</fullName>
    </submittedName>
</protein>
<evidence type="ECO:0000313" key="2">
    <source>
        <dbReference type="EMBL" id="CAI36088.1"/>
    </source>
</evidence>
<dbReference type="EMBL" id="AJ870974">
    <property type="protein sequence ID" value="CAI36088.1"/>
    <property type="molecule type" value="Genomic_DNA"/>
</dbReference>
<evidence type="ECO:0000256" key="1">
    <source>
        <dbReference type="SAM" id="MobiDB-lite"/>
    </source>
</evidence>
<proteinExistence type="predicted"/>
<name>Q4LBL0_PSESH</name>
<sequence length="116" mass="13182">MVKDMMDEKEDSGMNMTEDEMRQALFGSTVRLKAPQAKPNTGKDQSQKSPVRRKMAKNFVPKLIVTLRVGNEFEGARELITFDVDTLSSLQAEVDAMKIARKKYRYVELISVKPAQ</sequence>
<gene>
    <name evidence="2" type="primary">pph47</name>
</gene>
<feature type="compositionally biased region" description="Polar residues" evidence="1">
    <location>
        <begin position="38"/>
        <end position="49"/>
    </location>
</feature>
<organism evidence="2">
    <name type="scientific">Pseudomonas savastanoi pv. phaseolicola</name>
    <name type="common">Pseudomonas syringae pv. phaseolicola</name>
    <dbReference type="NCBI Taxonomy" id="319"/>
    <lineage>
        <taxon>Bacteria</taxon>
        <taxon>Pseudomonadati</taxon>
        <taxon>Pseudomonadota</taxon>
        <taxon>Gammaproteobacteria</taxon>
        <taxon>Pseudomonadales</taxon>
        <taxon>Pseudomonadaceae</taxon>
        <taxon>Pseudomonas</taxon>
    </lineage>
</organism>
<dbReference type="AlphaFoldDB" id="Q4LBL0"/>